<accession>A0AAW1KNN1</accession>
<dbReference type="AlphaFoldDB" id="A0AAW1KNN1"/>
<reference evidence="1 2" key="1">
    <citation type="journal article" date="2024" name="BMC Genomics">
        <title>De novo assembly and annotation of Popillia japonica's genome with initial clues to its potential as an invasive pest.</title>
        <authorList>
            <person name="Cucini C."/>
            <person name="Boschi S."/>
            <person name="Funari R."/>
            <person name="Cardaioli E."/>
            <person name="Iannotti N."/>
            <person name="Marturano G."/>
            <person name="Paoli F."/>
            <person name="Bruttini M."/>
            <person name="Carapelli A."/>
            <person name="Frati F."/>
            <person name="Nardi F."/>
        </authorList>
    </citation>
    <scope>NUCLEOTIDE SEQUENCE [LARGE SCALE GENOMIC DNA]</scope>
    <source>
        <strain evidence="1">DMR45628</strain>
    </source>
</reference>
<dbReference type="EMBL" id="JASPKY010000200">
    <property type="protein sequence ID" value="KAK9721351.1"/>
    <property type="molecule type" value="Genomic_DNA"/>
</dbReference>
<sequence>MFRKFTFRKKLLHLELQKLQKTNRRDEYSLKFDTGHVQIEDVALTQPKEVEERKNLQISFGNLHFERSYCSYSSENSRSPAGVEYSKIPEVQQELNIRLNSYTDEDISITD</sequence>
<dbReference type="Proteomes" id="UP001458880">
    <property type="component" value="Unassembled WGS sequence"/>
</dbReference>
<comment type="caution">
    <text evidence="1">The sequence shown here is derived from an EMBL/GenBank/DDBJ whole genome shotgun (WGS) entry which is preliminary data.</text>
</comment>
<gene>
    <name evidence="1" type="ORF">QE152_g21632</name>
</gene>
<evidence type="ECO:0000313" key="1">
    <source>
        <dbReference type="EMBL" id="KAK9721351.1"/>
    </source>
</evidence>
<evidence type="ECO:0000313" key="2">
    <source>
        <dbReference type="Proteomes" id="UP001458880"/>
    </source>
</evidence>
<organism evidence="1 2">
    <name type="scientific">Popillia japonica</name>
    <name type="common">Japanese beetle</name>
    <dbReference type="NCBI Taxonomy" id="7064"/>
    <lineage>
        <taxon>Eukaryota</taxon>
        <taxon>Metazoa</taxon>
        <taxon>Ecdysozoa</taxon>
        <taxon>Arthropoda</taxon>
        <taxon>Hexapoda</taxon>
        <taxon>Insecta</taxon>
        <taxon>Pterygota</taxon>
        <taxon>Neoptera</taxon>
        <taxon>Endopterygota</taxon>
        <taxon>Coleoptera</taxon>
        <taxon>Polyphaga</taxon>
        <taxon>Scarabaeiformia</taxon>
        <taxon>Scarabaeidae</taxon>
        <taxon>Rutelinae</taxon>
        <taxon>Popillia</taxon>
    </lineage>
</organism>
<proteinExistence type="predicted"/>
<name>A0AAW1KNN1_POPJA</name>
<protein>
    <submittedName>
        <fullName evidence="1">Uncharacterized protein</fullName>
    </submittedName>
</protein>
<keyword evidence="2" id="KW-1185">Reference proteome</keyword>